<dbReference type="SUPFAM" id="SSF88659">
    <property type="entry name" value="Sigma3 and sigma4 domains of RNA polymerase sigma factors"/>
    <property type="match status" value="1"/>
</dbReference>
<evidence type="ECO:0000256" key="2">
    <source>
        <dbReference type="ARBA" id="ARBA00023015"/>
    </source>
</evidence>
<name>A0A0U3LVJ0_STRGL</name>
<evidence type="ECO:0000259" key="6">
    <source>
        <dbReference type="Pfam" id="PF08281"/>
    </source>
</evidence>
<dbReference type="InterPro" id="IPR013324">
    <property type="entry name" value="RNA_pol_sigma_r3/r4-like"/>
</dbReference>
<dbReference type="PANTHER" id="PTHR43133:SF62">
    <property type="entry name" value="RNA POLYMERASE SIGMA FACTOR SIGZ"/>
    <property type="match status" value="1"/>
</dbReference>
<dbReference type="CDD" id="cd06171">
    <property type="entry name" value="Sigma70_r4"/>
    <property type="match status" value="1"/>
</dbReference>
<evidence type="ECO:0008006" key="9">
    <source>
        <dbReference type="Google" id="ProtNLM"/>
    </source>
</evidence>
<dbReference type="InterPro" id="IPR036388">
    <property type="entry name" value="WH-like_DNA-bd_sf"/>
</dbReference>
<organism evidence="7 8">
    <name type="scientific">Streptomyces globisporus C-1027</name>
    <dbReference type="NCBI Taxonomy" id="1172567"/>
    <lineage>
        <taxon>Bacteria</taxon>
        <taxon>Bacillati</taxon>
        <taxon>Actinomycetota</taxon>
        <taxon>Actinomycetes</taxon>
        <taxon>Kitasatosporales</taxon>
        <taxon>Streptomycetaceae</taxon>
        <taxon>Streptomyces</taxon>
    </lineage>
</organism>
<dbReference type="GO" id="GO:0016987">
    <property type="term" value="F:sigma factor activity"/>
    <property type="evidence" value="ECO:0007669"/>
    <property type="project" value="UniProtKB-KW"/>
</dbReference>
<dbReference type="Proteomes" id="UP000064183">
    <property type="component" value="Chromosome"/>
</dbReference>
<dbReference type="InterPro" id="IPR013249">
    <property type="entry name" value="RNA_pol_sigma70_r4_t2"/>
</dbReference>
<dbReference type="STRING" id="1172567.WQO_03665"/>
<keyword evidence="3" id="KW-0731">Sigma factor</keyword>
<sequence>MSWGGPRVLATSLYGVPTTDEDIAKGFALGDEACLAAAYRRWGSLVYSAASRALGDSEEAKDVAQQVFIGAWRGRAGFLPERGTLPGWLMGITRFKIADALDQRSRRRRELEAVSAAKAEHTLVAEATPNAVVDQLLVRECLADLSDAQRQVLEMTFFDDLTQMQIAERTGLPLGTVKTHARRGLIALKRKMEEVDGAAQ</sequence>
<dbReference type="Gene3D" id="1.10.10.10">
    <property type="entry name" value="Winged helix-like DNA-binding domain superfamily/Winged helix DNA-binding domain"/>
    <property type="match status" value="1"/>
</dbReference>
<dbReference type="InterPro" id="IPR014284">
    <property type="entry name" value="RNA_pol_sigma-70_dom"/>
</dbReference>
<evidence type="ECO:0000256" key="4">
    <source>
        <dbReference type="ARBA" id="ARBA00023163"/>
    </source>
</evidence>
<dbReference type="InterPro" id="IPR013325">
    <property type="entry name" value="RNA_pol_sigma_r2"/>
</dbReference>
<evidence type="ECO:0000313" key="8">
    <source>
        <dbReference type="Proteomes" id="UP000064183"/>
    </source>
</evidence>
<dbReference type="GO" id="GO:0006352">
    <property type="term" value="P:DNA-templated transcription initiation"/>
    <property type="evidence" value="ECO:0007669"/>
    <property type="project" value="InterPro"/>
</dbReference>
<dbReference type="Pfam" id="PF08281">
    <property type="entry name" value="Sigma70_r4_2"/>
    <property type="match status" value="1"/>
</dbReference>
<protein>
    <recommendedName>
        <fullName evidence="9">RNA polymerase subunit sigma-24</fullName>
    </recommendedName>
</protein>
<dbReference type="Pfam" id="PF04542">
    <property type="entry name" value="Sigma70_r2"/>
    <property type="match status" value="1"/>
</dbReference>
<dbReference type="AlphaFoldDB" id="A0A0U3LVJ0"/>
<evidence type="ECO:0000256" key="1">
    <source>
        <dbReference type="ARBA" id="ARBA00010641"/>
    </source>
</evidence>
<evidence type="ECO:0000313" key="7">
    <source>
        <dbReference type="EMBL" id="ALU92522.1"/>
    </source>
</evidence>
<keyword evidence="4" id="KW-0804">Transcription</keyword>
<reference evidence="7 8" key="1">
    <citation type="journal article" date="2012" name="J. Bacteriol.">
        <title>Draft genome sequence of Streptomyces globisporus C-1027, which produces an antitumor antibiotic consisting of a nine-membered enediyne with a chromoprotein.</title>
        <authorList>
            <person name="Wang L."/>
            <person name="Wang S."/>
            <person name="He Q."/>
            <person name="Yu T."/>
            <person name="Li Q."/>
            <person name="Hong B."/>
        </authorList>
    </citation>
    <scope>NUCLEOTIDE SEQUENCE [LARGE SCALE GENOMIC DNA]</scope>
    <source>
        <strain evidence="7 8">C-1027</strain>
    </source>
</reference>
<dbReference type="GO" id="GO:0003677">
    <property type="term" value="F:DNA binding"/>
    <property type="evidence" value="ECO:0007669"/>
    <property type="project" value="InterPro"/>
</dbReference>
<accession>A0A0U3LVJ0</accession>
<evidence type="ECO:0000256" key="3">
    <source>
        <dbReference type="ARBA" id="ARBA00023082"/>
    </source>
</evidence>
<keyword evidence="2" id="KW-0805">Transcription regulation</keyword>
<gene>
    <name evidence="7" type="ORF">WQO_03665</name>
</gene>
<dbReference type="SUPFAM" id="SSF88946">
    <property type="entry name" value="Sigma2 domain of RNA polymerase sigma factors"/>
    <property type="match status" value="1"/>
</dbReference>
<dbReference type="InterPro" id="IPR007627">
    <property type="entry name" value="RNA_pol_sigma70_r2"/>
</dbReference>
<proteinExistence type="inferred from homology"/>
<dbReference type="PANTHER" id="PTHR43133">
    <property type="entry name" value="RNA POLYMERASE ECF-TYPE SIGMA FACTO"/>
    <property type="match status" value="1"/>
</dbReference>
<evidence type="ECO:0000259" key="5">
    <source>
        <dbReference type="Pfam" id="PF04542"/>
    </source>
</evidence>
<dbReference type="KEGG" id="sgb:WQO_03665"/>
<dbReference type="Gene3D" id="1.10.1740.10">
    <property type="match status" value="1"/>
</dbReference>
<feature type="domain" description="RNA polymerase sigma factor 70 region 4 type 2" evidence="6">
    <location>
        <begin position="137"/>
        <end position="188"/>
    </location>
</feature>
<dbReference type="NCBIfam" id="TIGR02937">
    <property type="entry name" value="sigma70-ECF"/>
    <property type="match status" value="1"/>
</dbReference>
<dbReference type="EMBL" id="CP013738">
    <property type="protein sequence ID" value="ALU92522.1"/>
    <property type="molecule type" value="Genomic_DNA"/>
</dbReference>
<dbReference type="InterPro" id="IPR039425">
    <property type="entry name" value="RNA_pol_sigma-70-like"/>
</dbReference>
<feature type="domain" description="RNA polymerase sigma-70 region 2" evidence="5">
    <location>
        <begin position="39"/>
        <end position="107"/>
    </location>
</feature>
<comment type="similarity">
    <text evidence="1">Belongs to the sigma-70 factor family. ECF subfamily.</text>
</comment>